<organism evidence="1 2">
    <name type="scientific">Theobroma cacao</name>
    <name type="common">Cacao</name>
    <name type="synonym">Cocoa</name>
    <dbReference type="NCBI Taxonomy" id="3641"/>
    <lineage>
        <taxon>Eukaryota</taxon>
        <taxon>Viridiplantae</taxon>
        <taxon>Streptophyta</taxon>
        <taxon>Embryophyta</taxon>
        <taxon>Tracheophyta</taxon>
        <taxon>Spermatophyta</taxon>
        <taxon>Magnoliopsida</taxon>
        <taxon>eudicotyledons</taxon>
        <taxon>Gunneridae</taxon>
        <taxon>Pentapetalae</taxon>
        <taxon>rosids</taxon>
        <taxon>malvids</taxon>
        <taxon>Malvales</taxon>
        <taxon>Malvaceae</taxon>
        <taxon>Byttnerioideae</taxon>
        <taxon>Theobroma</taxon>
    </lineage>
</organism>
<protein>
    <recommendedName>
        <fullName evidence="3">Reverse transcriptase domain-containing protein</fullName>
    </recommendedName>
</protein>
<accession>A0A061GU62</accession>
<dbReference type="Gramene" id="EOY32672">
    <property type="protein sequence ID" value="EOY32672"/>
    <property type="gene ID" value="TCM_040702"/>
</dbReference>
<sequence>MVDPSLIKKDVARHFEKLYGYRSVVAIKDWKVDFRRLTKQAVGELKSQFSEEEKFHDMGNFDERINSFFITLIPKCNNPTTLNEFGPISLVTSVYKMVAKVLTNRLQMVIGDSRQGEVFFKVDFEKAYDNVNWCFLDVMMRKGALMNKAVLNGMCQGVEIGNRGMSSLYGIKYGDGVESWASRIPCLVRSLPMTYLGLPLGMGYLIGNGANINFRDDEWMDGIILHLRRRVLGWETNAWGQFNECIKHIHLDYEKWRCTTTSQMWTHGAVYGLALTFKGGAVRVAND</sequence>
<evidence type="ECO:0000313" key="1">
    <source>
        <dbReference type="EMBL" id="EOY32672.1"/>
    </source>
</evidence>
<name>A0A061GU62_THECC</name>
<dbReference type="EMBL" id="CM001887">
    <property type="protein sequence ID" value="EOY32672.1"/>
    <property type="molecule type" value="Genomic_DNA"/>
</dbReference>
<proteinExistence type="predicted"/>
<gene>
    <name evidence="1" type="ORF">TCM_040702</name>
</gene>
<evidence type="ECO:0008006" key="3">
    <source>
        <dbReference type="Google" id="ProtNLM"/>
    </source>
</evidence>
<dbReference type="InParanoid" id="A0A061GU62"/>
<reference evidence="1 2" key="1">
    <citation type="journal article" date="2013" name="Genome Biol.">
        <title>The genome sequence of the most widely cultivated cacao type and its use to identify candidate genes regulating pod color.</title>
        <authorList>
            <person name="Motamayor J.C."/>
            <person name="Mockaitis K."/>
            <person name="Schmutz J."/>
            <person name="Haiminen N."/>
            <person name="Iii D.L."/>
            <person name="Cornejo O."/>
            <person name="Findley S.D."/>
            <person name="Zheng P."/>
            <person name="Utro F."/>
            <person name="Royaert S."/>
            <person name="Saski C."/>
            <person name="Jenkins J."/>
            <person name="Podicheti R."/>
            <person name="Zhao M."/>
            <person name="Scheffler B.E."/>
            <person name="Stack J.C."/>
            <person name="Feltus F.A."/>
            <person name="Mustiga G.M."/>
            <person name="Amores F."/>
            <person name="Phillips W."/>
            <person name="Marelli J.P."/>
            <person name="May G.D."/>
            <person name="Shapiro H."/>
            <person name="Ma J."/>
            <person name="Bustamante C.D."/>
            <person name="Schnell R.J."/>
            <person name="Main D."/>
            <person name="Gilbert D."/>
            <person name="Parida L."/>
            <person name="Kuhn D.N."/>
        </authorList>
    </citation>
    <scope>NUCLEOTIDE SEQUENCE [LARGE SCALE GENOMIC DNA]</scope>
    <source>
        <strain evidence="2">cv. Matina 1-6</strain>
    </source>
</reference>
<dbReference type="HOGENOM" id="CLU_971183_0_0_1"/>
<dbReference type="AlphaFoldDB" id="A0A061GU62"/>
<keyword evidence="2" id="KW-1185">Reference proteome</keyword>
<dbReference type="Proteomes" id="UP000026915">
    <property type="component" value="Chromosome 9"/>
</dbReference>
<evidence type="ECO:0000313" key="2">
    <source>
        <dbReference type="Proteomes" id="UP000026915"/>
    </source>
</evidence>
<dbReference type="eggNOG" id="KOG1075">
    <property type="taxonomic scope" value="Eukaryota"/>
</dbReference>